<dbReference type="GO" id="GO:0050804">
    <property type="term" value="P:modulation of chemical synaptic transmission"/>
    <property type="evidence" value="ECO:0007669"/>
    <property type="project" value="TreeGrafter"/>
</dbReference>
<comment type="similarity">
    <text evidence="1">Belongs to the NGF-beta family.</text>
</comment>
<feature type="compositionally biased region" description="Basic and acidic residues" evidence="4">
    <location>
        <begin position="161"/>
        <end position="174"/>
    </location>
</feature>
<evidence type="ECO:0000256" key="1">
    <source>
        <dbReference type="ARBA" id="ARBA00010783"/>
    </source>
</evidence>
<keyword evidence="3" id="KW-0339">Growth factor</keyword>
<sequence length="479" mass="52580">MHWLPLVAMVIASALPFPQSPQVRIVAAETVQNFDNGSSDINSSLVRTDRVTLDYKSENVSKKDYKLVASEETYKPPPTSAGQASYPAKSTPGDYSSGSRTRQALHMYKAKHRQAGMKSKSSLLGSTADVRDSEEQGSSAEDRLRDPQDYKMHSHQSLDSYNDHDNHILLDYKSKPSGLSQRDGTDVPTLQLEETDIRTEKAESGLEKGELDNSVFPLSSPISSPESSTDGAWQRAQPQGDTVDRTLQGGLGLQKELGVDLGLGIGLGNGGLQGGDELLFLDSHPRVLFSSSPSPPKHPPLLLMLEKGLLSEEDDGSGEEKPAGAEGRSSYKSVLLGVTDAPSTGHRSQRKRRSIPQHGTQGRERAVCEERSDWVTDKTKAVDIHLRVVDIMPEVMTQTGPLKQYFYETSCTSEDHSEARADKPGGGCLGVDKRQWLSKCKTKHSYVRALTSYKGRNGWRWIRINSSCSCVLLARAKRQ</sequence>
<dbReference type="GO" id="GO:0038180">
    <property type="term" value="P:nerve growth factor signaling pathway"/>
    <property type="evidence" value="ECO:0007669"/>
    <property type="project" value="TreeGrafter"/>
</dbReference>
<reference evidence="7" key="3">
    <citation type="submission" date="2025-09" db="UniProtKB">
        <authorList>
            <consortium name="Ensembl"/>
        </authorList>
    </citation>
    <scope>IDENTIFICATION</scope>
</reference>
<feature type="region of interest" description="Disordered" evidence="4">
    <location>
        <begin position="312"/>
        <end position="367"/>
    </location>
</feature>
<dbReference type="PANTHER" id="PTHR11589">
    <property type="entry name" value="NERVE GROWTH FACTOR NGF -RELATED"/>
    <property type="match status" value="1"/>
</dbReference>
<evidence type="ECO:0000256" key="4">
    <source>
        <dbReference type="SAM" id="MobiDB-lite"/>
    </source>
</evidence>
<dbReference type="GO" id="GO:0005163">
    <property type="term" value="F:nerve growth factor receptor binding"/>
    <property type="evidence" value="ECO:0007669"/>
    <property type="project" value="TreeGrafter"/>
</dbReference>
<dbReference type="GO" id="GO:0043524">
    <property type="term" value="P:negative regulation of neuron apoptotic process"/>
    <property type="evidence" value="ECO:0007669"/>
    <property type="project" value="TreeGrafter"/>
</dbReference>
<dbReference type="PANTHER" id="PTHR11589:SF8">
    <property type="entry name" value="NEUROTROPHIN-4"/>
    <property type="match status" value="1"/>
</dbReference>
<feature type="chain" id="PRO_5044308250" description="Neurotrophin-4" evidence="5">
    <location>
        <begin position="17"/>
        <end position="479"/>
    </location>
</feature>
<dbReference type="PRINTS" id="PR00268">
    <property type="entry name" value="NGF"/>
</dbReference>
<feature type="region of interest" description="Disordered" evidence="4">
    <location>
        <begin position="71"/>
        <end position="246"/>
    </location>
</feature>
<dbReference type="Gene3D" id="2.10.90.10">
    <property type="entry name" value="Cystine-knot cytokines"/>
    <property type="match status" value="1"/>
</dbReference>
<feature type="signal peptide" evidence="5">
    <location>
        <begin position="1"/>
        <end position="16"/>
    </location>
</feature>
<dbReference type="PROSITE" id="PS50270">
    <property type="entry name" value="NGF_2"/>
    <property type="match status" value="1"/>
</dbReference>
<evidence type="ECO:0000256" key="2">
    <source>
        <dbReference type="ARBA" id="ARBA00018008"/>
    </source>
</evidence>
<accession>A0AAY4DA10</accession>
<dbReference type="GO" id="GO:0005615">
    <property type="term" value="C:extracellular space"/>
    <property type="evidence" value="ECO:0007669"/>
    <property type="project" value="TreeGrafter"/>
</dbReference>
<protein>
    <recommendedName>
        <fullName evidence="2">Neurotrophin-4</fullName>
    </recommendedName>
</protein>
<reference evidence="7 8" key="1">
    <citation type="submission" date="2020-06" db="EMBL/GenBank/DDBJ databases">
        <authorList>
            <consortium name="Wellcome Sanger Institute Data Sharing"/>
        </authorList>
    </citation>
    <scope>NUCLEOTIDE SEQUENCE [LARGE SCALE GENOMIC DNA]</scope>
</reference>
<feature type="domain" description="Nerve growth factor-related" evidence="6">
    <location>
        <begin position="357"/>
        <end position="471"/>
    </location>
</feature>
<evidence type="ECO:0000313" key="8">
    <source>
        <dbReference type="Proteomes" id="UP000694580"/>
    </source>
</evidence>
<dbReference type="AlphaFoldDB" id="A0AAY4DA10"/>
<dbReference type="GeneTree" id="ENSGT00390000007725"/>
<feature type="compositionally biased region" description="Basic and acidic residues" evidence="4">
    <location>
        <begin position="129"/>
        <end position="152"/>
    </location>
</feature>
<dbReference type="Proteomes" id="UP000694580">
    <property type="component" value="Chromosome 7"/>
</dbReference>
<evidence type="ECO:0000256" key="5">
    <source>
        <dbReference type="SAM" id="SignalP"/>
    </source>
</evidence>
<evidence type="ECO:0000256" key="3">
    <source>
        <dbReference type="ARBA" id="ARBA00023030"/>
    </source>
</evidence>
<evidence type="ECO:0000259" key="6">
    <source>
        <dbReference type="SMART" id="SM00140"/>
    </source>
</evidence>
<reference evidence="7" key="2">
    <citation type="submission" date="2025-08" db="UniProtKB">
        <authorList>
            <consortium name="Ensembl"/>
        </authorList>
    </citation>
    <scope>IDENTIFICATION</scope>
</reference>
<gene>
    <name evidence="7" type="primary">LOC114793898</name>
</gene>
<dbReference type="GO" id="GO:0008083">
    <property type="term" value="F:growth factor activity"/>
    <property type="evidence" value="ECO:0007669"/>
    <property type="project" value="UniProtKB-KW"/>
</dbReference>
<dbReference type="Pfam" id="PF00243">
    <property type="entry name" value="NGF"/>
    <property type="match status" value="1"/>
</dbReference>
<proteinExistence type="inferred from homology"/>
<dbReference type="InterPro" id="IPR002072">
    <property type="entry name" value="Nerve_growth_factor-rel"/>
</dbReference>
<dbReference type="InterPro" id="IPR029034">
    <property type="entry name" value="Cystine-knot_cytokine"/>
</dbReference>
<organism evidence="7 8">
    <name type="scientific">Denticeps clupeoides</name>
    <name type="common">denticle herring</name>
    <dbReference type="NCBI Taxonomy" id="299321"/>
    <lineage>
        <taxon>Eukaryota</taxon>
        <taxon>Metazoa</taxon>
        <taxon>Chordata</taxon>
        <taxon>Craniata</taxon>
        <taxon>Vertebrata</taxon>
        <taxon>Euteleostomi</taxon>
        <taxon>Actinopterygii</taxon>
        <taxon>Neopterygii</taxon>
        <taxon>Teleostei</taxon>
        <taxon>Clupei</taxon>
        <taxon>Clupeiformes</taxon>
        <taxon>Denticipitoidei</taxon>
        <taxon>Denticipitidae</taxon>
        <taxon>Denticeps</taxon>
    </lineage>
</organism>
<evidence type="ECO:0000313" key="7">
    <source>
        <dbReference type="Ensembl" id="ENSDCDP00010041046.1"/>
    </source>
</evidence>
<dbReference type="GO" id="GO:0030424">
    <property type="term" value="C:axon"/>
    <property type="evidence" value="ECO:0007669"/>
    <property type="project" value="TreeGrafter"/>
</dbReference>
<dbReference type="PROSITE" id="PS00248">
    <property type="entry name" value="NGF_1"/>
    <property type="match status" value="1"/>
</dbReference>
<dbReference type="GO" id="GO:0008021">
    <property type="term" value="C:synaptic vesicle"/>
    <property type="evidence" value="ECO:0007669"/>
    <property type="project" value="TreeGrafter"/>
</dbReference>
<feature type="compositionally biased region" description="Polar residues" evidence="4">
    <location>
        <begin position="93"/>
        <end position="102"/>
    </location>
</feature>
<dbReference type="GO" id="GO:0007169">
    <property type="term" value="P:cell surface receptor protein tyrosine kinase signaling pathway"/>
    <property type="evidence" value="ECO:0007669"/>
    <property type="project" value="TreeGrafter"/>
</dbReference>
<dbReference type="GO" id="GO:0048812">
    <property type="term" value="P:neuron projection morphogenesis"/>
    <property type="evidence" value="ECO:0007669"/>
    <property type="project" value="TreeGrafter"/>
</dbReference>
<dbReference type="CTD" id="4909"/>
<dbReference type="GO" id="GO:0030425">
    <property type="term" value="C:dendrite"/>
    <property type="evidence" value="ECO:0007669"/>
    <property type="project" value="TreeGrafter"/>
</dbReference>
<dbReference type="SMART" id="SM00140">
    <property type="entry name" value="NGF"/>
    <property type="match status" value="1"/>
</dbReference>
<dbReference type="SUPFAM" id="SSF57501">
    <property type="entry name" value="Cystine-knot cytokines"/>
    <property type="match status" value="1"/>
</dbReference>
<keyword evidence="8" id="KW-1185">Reference proteome</keyword>
<name>A0AAY4DA10_9TELE</name>
<keyword evidence="5" id="KW-0732">Signal</keyword>
<dbReference type="GO" id="GO:0021675">
    <property type="term" value="P:nerve development"/>
    <property type="evidence" value="ECO:0007669"/>
    <property type="project" value="TreeGrafter"/>
</dbReference>
<feature type="compositionally biased region" description="Low complexity" evidence="4">
    <location>
        <begin position="217"/>
        <end position="228"/>
    </location>
</feature>
<dbReference type="InterPro" id="IPR019846">
    <property type="entry name" value="Nerve_growth_factor_CS"/>
</dbReference>
<dbReference type="Ensembl" id="ENSDCDT00010050986.1">
    <property type="protein sequence ID" value="ENSDCDP00010041046.1"/>
    <property type="gene ID" value="ENSDCDG00010026127.1"/>
</dbReference>
<dbReference type="InterPro" id="IPR020408">
    <property type="entry name" value="Nerve_growth_factor-like"/>
</dbReference>
<feature type="compositionally biased region" description="Basic and acidic residues" evidence="4">
    <location>
        <begin position="195"/>
        <end position="211"/>
    </location>
</feature>